<comment type="caution">
    <text evidence="2">The sequence shown here is derived from an EMBL/GenBank/DDBJ whole genome shotgun (WGS) entry which is preliminary data.</text>
</comment>
<keyword evidence="3" id="KW-1185">Reference proteome</keyword>
<organism evidence="2 3">
    <name type="scientific">Colletotrichum cuscutae</name>
    <dbReference type="NCBI Taxonomy" id="1209917"/>
    <lineage>
        <taxon>Eukaryota</taxon>
        <taxon>Fungi</taxon>
        <taxon>Dikarya</taxon>
        <taxon>Ascomycota</taxon>
        <taxon>Pezizomycotina</taxon>
        <taxon>Sordariomycetes</taxon>
        <taxon>Hypocreomycetidae</taxon>
        <taxon>Glomerellales</taxon>
        <taxon>Glomerellaceae</taxon>
        <taxon>Colletotrichum</taxon>
        <taxon>Colletotrichum acutatum species complex</taxon>
    </lineage>
</organism>
<proteinExistence type="predicted"/>
<reference evidence="2" key="1">
    <citation type="submission" date="2016-11" db="EMBL/GenBank/DDBJ databases">
        <title>The genome sequence of Colletotrichum cuscutae.</title>
        <authorList>
            <person name="Baroncelli R."/>
        </authorList>
    </citation>
    <scope>NUCLEOTIDE SEQUENCE</scope>
    <source>
        <strain evidence="2">IMI 304802</strain>
    </source>
</reference>
<keyword evidence="1" id="KW-0812">Transmembrane</keyword>
<sequence>IRVKKFNIIIIKRKRAYYFIFLINKESIIIIEVISITKDYGLAFLILSSSIYIAK</sequence>
<keyword evidence="1" id="KW-0472">Membrane</keyword>
<evidence type="ECO:0000313" key="2">
    <source>
        <dbReference type="EMBL" id="KAK1445255.1"/>
    </source>
</evidence>
<accession>A0AAI9TTQ1</accession>
<keyword evidence="1" id="KW-1133">Transmembrane helix</keyword>
<evidence type="ECO:0000256" key="1">
    <source>
        <dbReference type="SAM" id="Phobius"/>
    </source>
</evidence>
<dbReference type="Proteomes" id="UP001239213">
    <property type="component" value="Unassembled WGS sequence"/>
</dbReference>
<feature type="transmembrane region" description="Helical" evidence="1">
    <location>
        <begin position="16"/>
        <end position="37"/>
    </location>
</feature>
<name>A0AAI9TTQ1_9PEZI</name>
<dbReference type="AlphaFoldDB" id="A0AAI9TTQ1"/>
<evidence type="ECO:0000313" key="3">
    <source>
        <dbReference type="Proteomes" id="UP001239213"/>
    </source>
</evidence>
<dbReference type="EMBL" id="MPDP01000325">
    <property type="protein sequence ID" value="KAK1445255.1"/>
    <property type="molecule type" value="Genomic_DNA"/>
</dbReference>
<feature type="non-terminal residue" evidence="2">
    <location>
        <position position="1"/>
    </location>
</feature>
<protein>
    <submittedName>
        <fullName evidence="2">Uncharacterized protein</fullName>
    </submittedName>
</protein>
<gene>
    <name evidence="2" type="ORF">CCUS01_12749</name>
</gene>